<dbReference type="Pfam" id="PF10441">
    <property type="entry name" value="Urb2"/>
    <property type="match status" value="1"/>
</dbReference>
<reference evidence="3" key="1">
    <citation type="journal article" date="2015" name="BMC Genomics">
        <title>Genomic and transcriptomic analysis of the endophytic fungus Pestalotiopsis fici reveals its lifestyle and high potential for synthesis of natural products.</title>
        <authorList>
            <person name="Wang X."/>
            <person name="Zhang X."/>
            <person name="Liu L."/>
            <person name="Xiang M."/>
            <person name="Wang W."/>
            <person name="Sun X."/>
            <person name="Che Y."/>
            <person name="Guo L."/>
            <person name="Liu G."/>
            <person name="Guo L."/>
            <person name="Wang C."/>
            <person name="Yin W.B."/>
            <person name="Stadler M."/>
            <person name="Zhang X."/>
            <person name="Liu X."/>
        </authorList>
    </citation>
    <scope>NUCLEOTIDE SEQUENCE [LARGE SCALE GENOMIC DNA]</scope>
    <source>
        <strain evidence="3">W106-1 / CGMCC3.15140</strain>
    </source>
</reference>
<dbReference type="OrthoDB" id="160374at2759"/>
<sequence>MAAGDFYASQLALIKSARSLESDSRPFDDKIKDVWRLLTAAKGGKSCAAEETILRWLLKHMDGNTDIAEQIRRYPLTWTTIGCLFERISLFSLSRIFLERKFVIVLQQSAKDISNPAADDASKATKPKKRKRDQPITFDIDSLRAPETLISSASELFGALGMLLRRVDATSIQDSEDIRIGAEHVKSLFRMPVEDVKDLIAPLVWICARSMSLLPLHGGLHEQQEQWPKILIALWNLHLGSMEDARIFATHLYYPCCTIIDQLSSGNQVQGHLDRKQSWKRQFEQFILKNLINPARNSFANGLGLGLLDIANATASKEPALCIRVLWRLAAQKQHDVDDPTSKRARQAWAQAVFKLLLAFAEEHKVAESVTAKLLSEARFYGCSPELETLTYLTKSYCFQSSETDWDVLADVISCDADVFLLNEELLNTLLGRITSSTKGDKLDLQIIVENVVNSLMEAFAKARDLTGFTKRWHAELCQMLDQKTSLESTPWIDRRICERFAGLMQGALSTQQASALVDWLQMQDDKGAHLVILDAIGQGAKDEAYISALSSKLLNTVLQKVDTAGRPPFLLSIKWRITKTTASWVSAAETHTIWKHTKTTMSKVLSSQPLSETATFEAFDCCSQLCSVNYPMGQDLSDAVTMASAFLKRIIAEVKLGHIDTNYLELVFSKLPPLSSAPNGDEQIGKLLGELHTLLQPQAVQPGFSNRIAHKDVIADDEGLVDSMIEPLIAELEASGSPAWTAAPVESPITRLLEFAPDAFAKDRRKRIMSSWKKWESDINAHAAKHVESYKLILRLLILVMSQPTFYDGMDLDDIRNLPLVSTSGALLYVDKLAQLVISQVIGNPEASPSYFKQIVQFVAESTVDEESDSTIPLILLKSILAALKRSPPKAKQTLKQDDVVNKLRGLVSHSISEFSSKLKKPGKLAKDEDSLVRLDLTLRAAADLGDSLSANPIKLSSKVASRLQDAGEILTSQGIPVGWKLQTFLALNQHDSSSAALLKQMSQDYAVSPDNQSIGEFVVAVTRTLDAPAKLGLLHAALKSTSTWKSSNVPYMIVARIIETIQVSESPSIIVDGDKNFDLASVQVILVQSLADKNHSLERFRYIAQVIEQLLDKHSSSMTQINIELTLAAVSAVCSVNSASFRNGNEKDDDTVADVAERTFDILCRLTATIVKRHRLRLEGHHHLLVSALQDLLRVLLAKPADSNQSSSSFLFPPWLDTRLRAQHGTKFARLLTLICEPSAASVARGKNNSLDSVTDAVKRSAGQHMFWILALYIKLQLEGDVSRDMRKELTTGIYSILSITPEASRRILSEAMDESGRAIFRTIFTEWKKFGKWTGV</sequence>
<dbReference type="GO" id="GO:0042254">
    <property type="term" value="P:ribosome biogenesis"/>
    <property type="evidence" value="ECO:0007669"/>
    <property type="project" value="TreeGrafter"/>
</dbReference>
<evidence type="ECO:0000259" key="1">
    <source>
        <dbReference type="Pfam" id="PF10441"/>
    </source>
</evidence>
<organism evidence="2 3">
    <name type="scientific">Pestalotiopsis fici (strain W106-1 / CGMCC3.15140)</name>
    <dbReference type="NCBI Taxonomy" id="1229662"/>
    <lineage>
        <taxon>Eukaryota</taxon>
        <taxon>Fungi</taxon>
        <taxon>Dikarya</taxon>
        <taxon>Ascomycota</taxon>
        <taxon>Pezizomycotina</taxon>
        <taxon>Sordariomycetes</taxon>
        <taxon>Xylariomycetidae</taxon>
        <taxon>Amphisphaeriales</taxon>
        <taxon>Sporocadaceae</taxon>
        <taxon>Pestalotiopsis</taxon>
    </lineage>
</organism>
<dbReference type="GO" id="GO:0005730">
    <property type="term" value="C:nucleolus"/>
    <property type="evidence" value="ECO:0007669"/>
    <property type="project" value="TreeGrafter"/>
</dbReference>
<evidence type="ECO:0000313" key="3">
    <source>
        <dbReference type="Proteomes" id="UP000030651"/>
    </source>
</evidence>
<dbReference type="EMBL" id="KI912118">
    <property type="protein sequence ID" value="ETS75517.1"/>
    <property type="molecule type" value="Genomic_DNA"/>
</dbReference>
<gene>
    <name evidence="2" type="ORF">PFICI_12461</name>
</gene>
<proteinExistence type="predicted"/>
<keyword evidence="3" id="KW-1185">Reference proteome</keyword>
<dbReference type="InterPro" id="IPR018849">
    <property type="entry name" value="Urb2/Npa2_C"/>
</dbReference>
<dbReference type="STRING" id="1229662.W3WQT4"/>
<dbReference type="OMA" id="RRQTHEA"/>
<protein>
    <recommendedName>
        <fullName evidence="1">Nucleolar 27S pre-rRNA processing Urb2/Npa2 C-terminal domain-containing protein</fullName>
    </recommendedName>
</protein>
<dbReference type="InParanoid" id="W3WQT4"/>
<accession>W3WQT4</accession>
<name>W3WQT4_PESFW</name>
<dbReference type="RefSeq" id="XP_007839233.1">
    <property type="nucleotide sequence ID" value="XM_007841042.1"/>
</dbReference>
<dbReference type="PANTHER" id="PTHR15682:SF2">
    <property type="entry name" value="UNHEALTHY RIBOSOME BIOGENESIS PROTEIN 2 HOMOLOG"/>
    <property type="match status" value="1"/>
</dbReference>
<dbReference type="Proteomes" id="UP000030651">
    <property type="component" value="Unassembled WGS sequence"/>
</dbReference>
<dbReference type="InterPro" id="IPR052609">
    <property type="entry name" value="Ribosome_Biogenesis_Reg"/>
</dbReference>
<dbReference type="KEGG" id="pfy:PFICI_12461"/>
<evidence type="ECO:0000313" key="2">
    <source>
        <dbReference type="EMBL" id="ETS75517.1"/>
    </source>
</evidence>
<dbReference type="GeneID" id="19277474"/>
<dbReference type="PANTHER" id="PTHR15682">
    <property type="entry name" value="UNHEALTHY RIBOSOME BIOGENESIS PROTEIN 2 HOMOLOG"/>
    <property type="match status" value="1"/>
</dbReference>
<feature type="domain" description="Nucleolar 27S pre-rRNA processing Urb2/Npa2 C-terminal" evidence="1">
    <location>
        <begin position="1105"/>
        <end position="1338"/>
    </location>
</feature>
<dbReference type="eggNOG" id="ENOG502QTEB">
    <property type="taxonomic scope" value="Eukaryota"/>
</dbReference>
<dbReference type="HOGENOM" id="CLU_255115_0_0_1"/>